<protein>
    <submittedName>
        <fullName evidence="2">Uncharacterized protein</fullName>
    </submittedName>
</protein>
<dbReference type="AlphaFoldDB" id="S6UF17"/>
<evidence type="ECO:0000256" key="1">
    <source>
        <dbReference type="SAM" id="MobiDB-lite"/>
    </source>
</evidence>
<feature type="non-terminal residue" evidence="2">
    <location>
        <position position="1"/>
    </location>
</feature>
<name>S6UF17_PSESF</name>
<organism evidence="2 3">
    <name type="scientific">Pseudomonas syringae pv. actinidiae ICMP 18807</name>
    <dbReference type="NCBI Taxonomy" id="1194404"/>
    <lineage>
        <taxon>Bacteria</taxon>
        <taxon>Pseudomonadati</taxon>
        <taxon>Pseudomonadota</taxon>
        <taxon>Gammaproteobacteria</taxon>
        <taxon>Pseudomonadales</taxon>
        <taxon>Pseudomonadaceae</taxon>
        <taxon>Pseudomonas</taxon>
        <taxon>Pseudomonas syringae</taxon>
    </lineage>
</organism>
<dbReference type="Proteomes" id="UP000015729">
    <property type="component" value="Unassembled WGS sequence"/>
</dbReference>
<evidence type="ECO:0000313" key="2">
    <source>
        <dbReference type="EMBL" id="EPN40426.1"/>
    </source>
</evidence>
<evidence type="ECO:0000313" key="3">
    <source>
        <dbReference type="Proteomes" id="UP000015729"/>
    </source>
</evidence>
<proteinExistence type="predicted"/>
<dbReference type="EMBL" id="AOKG01002030">
    <property type="protein sequence ID" value="EPN40426.1"/>
    <property type="molecule type" value="Genomic_DNA"/>
</dbReference>
<feature type="region of interest" description="Disordered" evidence="1">
    <location>
        <begin position="1"/>
        <end position="22"/>
    </location>
</feature>
<accession>S6UF17</accession>
<reference evidence="2 3" key="1">
    <citation type="journal article" date="2013" name="PLoS Pathog.">
        <title>Genomic analysis of the Kiwifruit pathogen Pseudomonas syringae pv. actinidiae provides insight into the origins of an emergent plant disease.</title>
        <authorList>
            <person name="McCann H.C."/>
            <person name="Rikkerink E.H."/>
            <person name="Bertels F."/>
            <person name="Fiers M."/>
            <person name="Lu A."/>
            <person name="Rees-George J."/>
            <person name="Andersen M.T."/>
            <person name="Gleave A.P."/>
            <person name="Haubold B."/>
            <person name="Wohlers M.W."/>
            <person name="Guttman D.S."/>
            <person name="Wang P.W."/>
            <person name="Straub C."/>
            <person name="Vanneste J.L."/>
            <person name="Rainey P.B."/>
            <person name="Templeton M.D."/>
        </authorList>
    </citation>
    <scope>NUCLEOTIDE SEQUENCE [LARGE SCALE GENOMIC DNA]</scope>
    <source>
        <strain evidence="2 3">ICMP 18807</strain>
    </source>
</reference>
<gene>
    <name evidence="2" type="ORF">A244_29750</name>
</gene>
<comment type="caution">
    <text evidence="2">The sequence shown here is derived from an EMBL/GenBank/DDBJ whole genome shotgun (WGS) entry which is preliminary data.</text>
</comment>
<dbReference type="PATRIC" id="fig|1194404.4.peg.6126"/>
<sequence length="202" mass="22222">RTLGGGGDPPAEPPAENAADDPFDFHLKTTDYWTLSALNPDTSQSVSFETLEFLPVRANETPNKSIILWESEQTEEIMFSFTGYIFDDSAKAGDAEKIGFDEVELNAVMKDAESLDINVRTDVFEKGKLVITLHRTWPIEYVAAGDGTTTRDSLSGSLAVRLIDNQGNAHNRKVSFLPDGVGRRNRLMHSLYSPPDDAVASK</sequence>